<evidence type="ECO:0000259" key="6">
    <source>
        <dbReference type="Pfam" id="PF00501"/>
    </source>
</evidence>
<dbReference type="HAMAP" id="MF_00731">
    <property type="entry name" value="MenE"/>
    <property type="match status" value="1"/>
</dbReference>
<evidence type="ECO:0000256" key="4">
    <source>
        <dbReference type="ARBA" id="ARBA00022840"/>
    </source>
</evidence>
<feature type="domain" description="AMP-binding enzyme C-terminal" evidence="7">
    <location>
        <begin position="385"/>
        <end position="456"/>
    </location>
</feature>
<dbReference type="Gene3D" id="3.30.300.30">
    <property type="match status" value="1"/>
</dbReference>
<sequence>MEHWLVTQARRNPDKIAIETETKQVTFKQLLNIALEKGAALKSLNQNRIGLYINNSIESLILIHSAWLYNIEIALINNRLTQSEIEKQMRSIEVDTIVTTQTIELLPFFNIIHFDSLISNPLNDFEPHLMQSEQQIASIMFTSGTTGVQKAVPQTFLNHRASAEGCQRSLGFDASTRWLLVLPLYHISGLSIVLRSLLTGFTVYLMKKFDAEQVLKTIELKQITHLSLVPLTLMRLIDQGLKEPFQLEKILLGGAKLSETFVNLSLKYHLPIYNSFGMTETCSQFLTASPEMLKLRPSTVGQATEDVQLKIVNPNEVGHGELCLKGANVMDGYLYPKSSNQDAFDEAGFFHTGDIASIDHLGYVTIYDRRKDLIISGGENIYPNEIENVAKTHPNIVDAMCVGIKDTTWGQRPKLYLVATEKINDIEGFLAERLAKYKLPVAIDYVQQLPYTSTGKLKRGILKGDTK</sequence>
<feature type="domain" description="AMP-dependent synthetase/ligase" evidence="6">
    <location>
        <begin position="7"/>
        <end position="334"/>
    </location>
</feature>
<dbReference type="Gene3D" id="3.40.50.12780">
    <property type="entry name" value="N-terminal domain of ligase-like"/>
    <property type="match status" value="1"/>
</dbReference>
<evidence type="ECO:0000313" key="9">
    <source>
        <dbReference type="Proteomes" id="UP000751852"/>
    </source>
</evidence>
<comment type="pathway">
    <text evidence="5">Quinol/quinone metabolism; menaquinone biosynthesis.</text>
</comment>
<dbReference type="InterPro" id="IPR025110">
    <property type="entry name" value="AMP-bd_C"/>
</dbReference>
<dbReference type="NCBIfam" id="TIGR01923">
    <property type="entry name" value="menE"/>
    <property type="match status" value="1"/>
</dbReference>
<keyword evidence="3 5" id="KW-0547">Nucleotide-binding</keyword>
<comment type="pathway">
    <text evidence="5">Quinol/quinone metabolism; 1,4-dihydroxy-2-naphthoate biosynthesis; 1,4-dihydroxy-2-naphthoate from chorismate: step 5/7.</text>
</comment>
<dbReference type="Pfam" id="PF00501">
    <property type="entry name" value="AMP-binding"/>
    <property type="match status" value="1"/>
</dbReference>
<keyword evidence="2 5" id="KW-0436">Ligase</keyword>
<dbReference type="PANTHER" id="PTHR43201:SF5">
    <property type="entry name" value="MEDIUM-CHAIN ACYL-COA LIGASE ACSF2, MITOCHONDRIAL"/>
    <property type="match status" value="1"/>
</dbReference>
<dbReference type="RefSeq" id="WP_198618479.1">
    <property type="nucleotide sequence ID" value="NZ_JABANU010000023.1"/>
</dbReference>
<evidence type="ECO:0000256" key="3">
    <source>
        <dbReference type="ARBA" id="ARBA00022741"/>
    </source>
</evidence>
<dbReference type="SUPFAM" id="SSF56801">
    <property type="entry name" value="Acetyl-CoA synthetase-like"/>
    <property type="match status" value="1"/>
</dbReference>
<name>A0ABS0TAC4_9STAP</name>
<dbReference type="InterPro" id="IPR010192">
    <property type="entry name" value="MenE"/>
</dbReference>
<accession>A0ABS0TAC4</accession>
<comment type="similarity">
    <text evidence="5">Belongs to the ATP-dependent AMP-binding enzyme family. MenE subfamily.</text>
</comment>
<dbReference type="EC" id="6.2.1.26" evidence="5"/>
<keyword evidence="4 5" id="KW-0067">ATP-binding</keyword>
<dbReference type="Pfam" id="PF13193">
    <property type="entry name" value="AMP-binding_C"/>
    <property type="match status" value="1"/>
</dbReference>
<comment type="caution">
    <text evidence="8">The sequence shown here is derived from an EMBL/GenBank/DDBJ whole genome shotgun (WGS) entry which is preliminary data.</text>
</comment>
<keyword evidence="9" id="KW-1185">Reference proteome</keyword>
<dbReference type="InterPro" id="IPR045851">
    <property type="entry name" value="AMP-bd_C_sf"/>
</dbReference>
<evidence type="ECO:0000313" key="8">
    <source>
        <dbReference type="EMBL" id="MBI5975706.1"/>
    </source>
</evidence>
<dbReference type="Proteomes" id="UP000751852">
    <property type="component" value="Unassembled WGS sequence"/>
</dbReference>
<evidence type="ECO:0000256" key="1">
    <source>
        <dbReference type="ARBA" id="ARBA00022428"/>
    </source>
</evidence>
<proteinExistence type="inferred from homology"/>
<dbReference type="InterPro" id="IPR042099">
    <property type="entry name" value="ANL_N_sf"/>
</dbReference>
<comment type="function">
    <text evidence="5">Converts 2-succinylbenzoate (OSB) to 2-succinylbenzoyl-CoA (OSB-CoA).</text>
</comment>
<evidence type="ECO:0000256" key="5">
    <source>
        <dbReference type="HAMAP-Rule" id="MF_00731"/>
    </source>
</evidence>
<protein>
    <recommendedName>
        <fullName evidence="5">2-succinylbenzoate--CoA ligase</fullName>
        <ecNumber evidence="5">6.2.1.26</ecNumber>
    </recommendedName>
    <alternativeName>
        <fullName evidence="5">o-succinylbenzoyl-CoA synthetase</fullName>
        <shortName evidence="5">OSB-CoA synthetase</shortName>
    </alternativeName>
</protein>
<gene>
    <name evidence="5 8" type="primary">menE</name>
    <name evidence="8" type="ORF">HHH54_08850</name>
</gene>
<evidence type="ECO:0000259" key="7">
    <source>
        <dbReference type="Pfam" id="PF13193"/>
    </source>
</evidence>
<dbReference type="InterPro" id="IPR000873">
    <property type="entry name" value="AMP-dep_synth/lig_dom"/>
</dbReference>
<dbReference type="PANTHER" id="PTHR43201">
    <property type="entry name" value="ACYL-COA SYNTHETASE"/>
    <property type="match status" value="1"/>
</dbReference>
<dbReference type="EMBL" id="JABANU010000023">
    <property type="protein sequence ID" value="MBI5975706.1"/>
    <property type="molecule type" value="Genomic_DNA"/>
</dbReference>
<keyword evidence="1 5" id="KW-0474">Menaquinone biosynthesis</keyword>
<comment type="catalytic activity">
    <reaction evidence="5">
        <text>2-succinylbenzoate + ATP + CoA = 2-succinylbenzoyl-CoA + AMP + diphosphate</text>
        <dbReference type="Rhea" id="RHEA:17009"/>
        <dbReference type="ChEBI" id="CHEBI:18325"/>
        <dbReference type="ChEBI" id="CHEBI:30616"/>
        <dbReference type="ChEBI" id="CHEBI:33019"/>
        <dbReference type="ChEBI" id="CHEBI:57287"/>
        <dbReference type="ChEBI" id="CHEBI:57364"/>
        <dbReference type="ChEBI" id="CHEBI:456215"/>
        <dbReference type="EC" id="6.2.1.26"/>
    </reaction>
</comment>
<organism evidence="8 9">
    <name type="scientific">Staphylococcus canis</name>
    <dbReference type="NCBI Taxonomy" id="2724942"/>
    <lineage>
        <taxon>Bacteria</taxon>
        <taxon>Bacillati</taxon>
        <taxon>Bacillota</taxon>
        <taxon>Bacilli</taxon>
        <taxon>Bacillales</taxon>
        <taxon>Staphylococcaceae</taxon>
        <taxon>Staphylococcus</taxon>
    </lineage>
</organism>
<dbReference type="GO" id="GO:0008756">
    <property type="term" value="F:o-succinylbenzoate-CoA ligase activity"/>
    <property type="evidence" value="ECO:0007669"/>
    <property type="project" value="UniProtKB-EC"/>
</dbReference>
<reference evidence="8 9" key="1">
    <citation type="submission" date="2020-04" db="EMBL/GenBank/DDBJ databases">
        <title>Staphylococcus species from domestic dog.</title>
        <authorList>
            <person name="Paterson G.K."/>
        </authorList>
    </citation>
    <scope>NUCLEOTIDE SEQUENCE [LARGE SCALE GENOMIC DNA]</scope>
    <source>
        <strain evidence="8 9">H16/1A</strain>
    </source>
</reference>
<evidence type="ECO:0000256" key="2">
    <source>
        <dbReference type="ARBA" id="ARBA00022598"/>
    </source>
</evidence>